<reference evidence="1" key="2">
    <citation type="journal article" date="2015" name="Data Brief">
        <title>Shoot transcriptome of the giant reed, Arundo donax.</title>
        <authorList>
            <person name="Barrero R.A."/>
            <person name="Guerrero F.D."/>
            <person name="Moolhuijzen P."/>
            <person name="Goolsby J.A."/>
            <person name="Tidwell J."/>
            <person name="Bellgard S.E."/>
            <person name="Bellgard M.I."/>
        </authorList>
    </citation>
    <scope>NUCLEOTIDE SEQUENCE</scope>
    <source>
        <tissue evidence="1">Shoot tissue taken approximately 20 cm above the soil surface</tissue>
    </source>
</reference>
<protein>
    <submittedName>
        <fullName evidence="1">Uncharacterized protein</fullName>
    </submittedName>
</protein>
<organism evidence="1">
    <name type="scientific">Arundo donax</name>
    <name type="common">Giant reed</name>
    <name type="synonym">Donax arundinaceus</name>
    <dbReference type="NCBI Taxonomy" id="35708"/>
    <lineage>
        <taxon>Eukaryota</taxon>
        <taxon>Viridiplantae</taxon>
        <taxon>Streptophyta</taxon>
        <taxon>Embryophyta</taxon>
        <taxon>Tracheophyta</taxon>
        <taxon>Spermatophyta</taxon>
        <taxon>Magnoliopsida</taxon>
        <taxon>Liliopsida</taxon>
        <taxon>Poales</taxon>
        <taxon>Poaceae</taxon>
        <taxon>PACMAD clade</taxon>
        <taxon>Arundinoideae</taxon>
        <taxon>Arundineae</taxon>
        <taxon>Arundo</taxon>
    </lineage>
</organism>
<evidence type="ECO:0000313" key="1">
    <source>
        <dbReference type="EMBL" id="JAD73050.1"/>
    </source>
</evidence>
<proteinExistence type="predicted"/>
<accession>A0A0A9CI36</accession>
<reference evidence="1" key="1">
    <citation type="submission" date="2014-09" db="EMBL/GenBank/DDBJ databases">
        <authorList>
            <person name="Magalhaes I.L.F."/>
            <person name="Oliveira U."/>
            <person name="Santos F.R."/>
            <person name="Vidigal T.H.D.A."/>
            <person name="Brescovit A.D."/>
            <person name="Santos A.J."/>
        </authorList>
    </citation>
    <scope>NUCLEOTIDE SEQUENCE</scope>
    <source>
        <tissue evidence="1">Shoot tissue taken approximately 20 cm above the soil surface</tissue>
    </source>
</reference>
<dbReference type="EMBL" id="GBRH01224845">
    <property type="protein sequence ID" value="JAD73050.1"/>
    <property type="molecule type" value="Transcribed_RNA"/>
</dbReference>
<sequence>MSDHLVTDFFFGK</sequence>
<name>A0A0A9CI36_ARUDO</name>